<keyword evidence="3" id="KW-1185">Reference proteome</keyword>
<accession>A0A074LGM2</accession>
<evidence type="ECO:0000313" key="3">
    <source>
        <dbReference type="Proteomes" id="UP000027931"/>
    </source>
</evidence>
<dbReference type="Pfam" id="PF10057">
    <property type="entry name" value="MpsC"/>
    <property type="match status" value="1"/>
</dbReference>
<reference evidence="2 3" key="1">
    <citation type="journal article" date="2013" name="Int. J. Syst. Evol. Microbiol.">
        <title>Tumebacillus flagellatus sp. nov., an alpha-amylase/pullulanase-producing bacterium isolated from cassava wastewater.</title>
        <authorList>
            <person name="Wang Q."/>
            <person name="Xie N."/>
            <person name="Qin Y."/>
            <person name="Shen N."/>
            <person name="Zhu J."/>
            <person name="Mi H."/>
            <person name="Huang R."/>
        </authorList>
    </citation>
    <scope>NUCLEOTIDE SEQUENCE [LARGE SCALE GENOMIC DNA]</scope>
    <source>
        <strain evidence="2 3">GST4</strain>
    </source>
</reference>
<feature type="domain" description="Na+-translocating membrane potential-generating system MpsC" evidence="1">
    <location>
        <begin position="6"/>
        <end position="114"/>
    </location>
</feature>
<dbReference type="STRING" id="1157490.EL26_20840"/>
<dbReference type="Proteomes" id="UP000027931">
    <property type="component" value="Unassembled WGS sequence"/>
</dbReference>
<sequence>MSQSQKAKMEADISEAYVKFQREILGRGPQETKTYIMKDLVIVRMKGVLTQGEKTLVKTDKGKRLVKEMRQTLREHHSVDTELLISQVTECKVISSHFDISTKTGELMEIFVLDHDLEKQIRD</sequence>
<dbReference type="OrthoDB" id="5422931at2"/>
<name>A0A074LGM2_9BACL</name>
<dbReference type="AlphaFoldDB" id="A0A074LGM2"/>
<dbReference type="EMBL" id="JMIR01000038">
    <property type="protein sequence ID" value="KEO81386.1"/>
    <property type="molecule type" value="Genomic_DNA"/>
</dbReference>
<proteinExistence type="predicted"/>
<dbReference type="InterPro" id="IPR018745">
    <property type="entry name" value="MpsC"/>
</dbReference>
<evidence type="ECO:0000259" key="1">
    <source>
        <dbReference type="Pfam" id="PF10057"/>
    </source>
</evidence>
<evidence type="ECO:0000313" key="2">
    <source>
        <dbReference type="EMBL" id="KEO81386.1"/>
    </source>
</evidence>
<protein>
    <recommendedName>
        <fullName evidence="1">Na+-translocating membrane potential-generating system MpsC domain-containing protein</fullName>
    </recommendedName>
</protein>
<dbReference type="eggNOG" id="COG5609">
    <property type="taxonomic scope" value="Bacteria"/>
</dbReference>
<gene>
    <name evidence="2" type="ORF">EL26_20840</name>
</gene>
<organism evidence="2 3">
    <name type="scientific">Tumebacillus flagellatus</name>
    <dbReference type="NCBI Taxonomy" id="1157490"/>
    <lineage>
        <taxon>Bacteria</taxon>
        <taxon>Bacillati</taxon>
        <taxon>Bacillota</taxon>
        <taxon>Bacilli</taxon>
        <taxon>Bacillales</taxon>
        <taxon>Alicyclobacillaceae</taxon>
        <taxon>Tumebacillus</taxon>
    </lineage>
</organism>
<dbReference type="RefSeq" id="WP_038093215.1">
    <property type="nucleotide sequence ID" value="NZ_JMIR01000038.1"/>
</dbReference>
<comment type="caution">
    <text evidence="2">The sequence shown here is derived from an EMBL/GenBank/DDBJ whole genome shotgun (WGS) entry which is preliminary data.</text>
</comment>